<evidence type="ECO:0000313" key="2">
    <source>
        <dbReference type="Proteomes" id="UP000324222"/>
    </source>
</evidence>
<name>A0A5B7FPL3_PORTR</name>
<comment type="caution">
    <text evidence="1">The sequence shown here is derived from an EMBL/GenBank/DDBJ whole genome shotgun (WGS) entry which is preliminary data.</text>
</comment>
<organism evidence="1 2">
    <name type="scientific">Portunus trituberculatus</name>
    <name type="common">Swimming crab</name>
    <name type="synonym">Neptunus trituberculatus</name>
    <dbReference type="NCBI Taxonomy" id="210409"/>
    <lineage>
        <taxon>Eukaryota</taxon>
        <taxon>Metazoa</taxon>
        <taxon>Ecdysozoa</taxon>
        <taxon>Arthropoda</taxon>
        <taxon>Crustacea</taxon>
        <taxon>Multicrustacea</taxon>
        <taxon>Malacostraca</taxon>
        <taxon>Eumalacostraca</taxon>
        <taxon>Eucarida</taxon>
        <taxon>Decapoda</taxon>
        <taxon>Pleocyemata</taxon>
        <taxon>Brachyura</taxon>
        <taxon>Eubrachyura</taxon>
        <taxon>Portunoidea</taxon>
        <taxon>Portunidae</taxon>
        <taxon>Portuninae</taxon>
        <taxon>Portunus</taxon>
    </lineage>
</organism>
<accession>A0A5B7FPL3</accession>
<dbReference type="Proteomes" id="UP000324222">
    <property type="component" value="Unassembled WGS sequence"/>
</dbReference>
<reference evidence="1 2" key="1">
    <citation type="submission" date="2019-05" db="EMBL/GenBank/DDBJ databases">
        <title>Another draft genome of Portunus trituberculatus and its Hox gene families provides insights of decapod evolution.</title>
        <authorList>
            <person name="Jeong J.-H."/>
            <person name="Song I."/>
            <person name="Kim S."/>
            <person name="Choi T."/>
            <person name="Kim D."/>
            <person name="Ryu S."/>
            <person name="Kim W."/>
        </authorList>
    </citation>
    <scope>NUCLEOTIDE SEQUENCE [LARGE SCALE GENOMIC DNA]</scope>
    <source>
        <tissue evidence="1">Muscle</tissue>
    </source>
</reference>
<dbReference type="EMBL" id="VSRR010007659">
    <property type="protein sequence ID" value="MPC47297.1"/>
    <property type="molecule type" value="Genomic_DNA"/>
</dbReference>
<evidence type="ECO:0000313" key="1">
    <source>
        <dbReference type="EMBL" id="MPC47297.1"/>
    </source>
</evidence>
<gene>
    <name evidence="1" type="ORF">E2C01_041039</name>
</gene>
<sequence>MTLILAEDLRRRRMAASVTSSAALGIAQSSLRAESRKGENVRITGIGFCGILNRSWILNRACCTGTRKGGPGGRTIMQPNQEPFYYFHPCFSFSQSASVTWVSPCSPQRSDQEHLTLHFASSRARQPRSAESDEQIIVESIDTFQVKKRCVLMTAFTKTFPQRSRTTS</sequence>
<proteinExistence type="predicted"/>
<protein>
    <submittedName>
        <fullName evidence="1">Uncharacterized protein</fullName>
    </submittedName>
</protein>
<keyword evidence="2" id="KW-1185">Reference proteome</keyword>
<dbReference type="AlphaFoldDB" id="A0A5B7FPL3"/>